<dbReference type="AlphaFoldDB" id="A0A543CLA3"/>
<gene>
    <name evidence="3" type="ORF">FB559_3498</name>
</gene>
<name>A0A543CLA3_9ACTN</name>
<keyword evidence="4" id="KW-1185">Reference proteome</keyword>
<protein>
    <recommendedName>
        <fullName evidence="2">YCII-related domain-containing protein</fullName>
    </recommendedName>
</protein>
<feature type="domain" description="YCII-related" evidence="2">
    <location>
        <begin position="1"/>
        <end position="112"/>
    </location>
</feature>
<evidence type="ECO:0000259" key="2">
    <source>
        <dbReference type="Pfam" id="PF03795"/>
    </source>
</evidence>
<dbReference type="OrthoDB" id="668782at2"/>
<proteinExistence type="inferred from homology"/>
<dbReference type="Proteomes" id="UP000316096">
    <property type="component" value="Unassembled WGS sequence"/>
</dbReference>
<evidence type="ECO:0000313" key="4">
    <source>
        <dbReference type="Proteomes" id="UP000316096"/>
    </source>
</evidence>
<evidence type="ECO:0000313" key="3">
    <source>
        <dbReference type="EMBL" id="TQL97888.1"/>
    </source>
</evidence>
<accession>A0A543CLA3</accession>
<sequence length="124" mass="13959">MRFLMMHRLDERAPEAWNPSQEFMEEMGAFIQDWIDKEILIMAEGVLPSEKGARVRKAQGAAITVTDGPFTEAKEVIGGFGLINAKDLAEAVEYAQRYADLFKGIEVEIEVRQIAEFDDLPPQA</sequence>
<dbReference type="InterPro" id="IPR005545">
    <property type="entry name" value="YCII"/>
</dbReference>
<dbReference type="Gene3D" id="3.30.70.1060">
    <property type="entry name" value="Dimeric alpha+beta barrel"/>
    <property type="match status" value="1"/>
</dbReference>
<evidence type="ECO:0000256" key="1">
    <source>
        <dbReference type="ARBA" id="ARBA00007689"/>
    </source>
</evidence>
<dbReference type="SUPFAM" id="SSF54909">
    <property type="entry name" value="Dimeric alpha+beta barrel"/>
    <property type="match status" value="1"/>
</dbReference>
<comment type="similarity">
    <text evidence="1">Belongs to the YciI family.</text>
</comment>
<dbReference type="RefSeq" id="WP_141956558.1">
    <property type="nucleotide sequence ID" value="NZ_VFOZ01000001.1"/>
</dbReference>
<dbReference type="EMBL" id="VFOZ01000001">
    <property type="protein sequence ID" value="TQL97888.1"/>
    <property type="molecule type" value="Genomic_DNA"/>
</dbReference>
<dbReference type="InterPro" id="IPR011008">
    <property type="entry name" value="Dimeric_a/b-barrel"/>
</dbReference>
<dbReference type="Pfam" id="PF03795">
    <property type="entry name" value="YCII"/>
    <property type="match status" value="1"/>
</dbReference>
<reference evidence="3 4" key="1">
    <citation type="submission" date="2019-06" db="EMBL/GenBank/DDBJ databases">
        <title>Sequencing the genomes of 1000 actinobacteria strains.</title>
        <authorList>
            <person name="Klenk H.-P."/>
        </authorList>
    </citation>
    <scope>NUCLEOTIDE SEQUENCE [LARGE SCALE GENOMIC DNA]</scope>
    <source>
        <strain evidence="3 4">DSM 102200</strain>
    </source>
</reference>
<organism evidence="3 4">
    <name type="scientific">Actinoallomurus bryophytorum</name>
    <dbReference type="NCBI Taxonomy" id="1490222"/>
    <lineage>
        <taxon>Bacteria</taxon>
        <taxon>Bacillati</taxon>
        <taxon>Actinomycetota</taxon>
        <taxon>Actinomycetes</taxon>
        <taxon>Streptosporangiales</taxon>
        <taxon>Thermomonosporaceae</taxon>
        <taxon>Actinoallomurus</taxon>
    </lineage>
</organism>
<comment type="caution">
    <text evidence="3">The sequence shown here is derived from an EMBL/GenBank/DDBJ whole genome shotgun (WGS) entry which is preliminary data.</text>
</comment>
<dbReference type="PANTHER" id="PTHR35174">
    <property type="entry name" value="BLL7171 PROTEIN-RELATED"/>
    <property type="match status" value="1"/>
</dbReference>